<keyword evidence="7 9" id="KW-0005">Acetoin biosynthesis</keyword>
<dbReference type="GO" id="GO:0047605">
    <property type="term" value="F:acetolactate decarboxylase activity"/>
    <property type="evidence" value="ECO:0007669"/>
    <property type="project" value="UniProtKB-UniRule"/>
</dbReference>
<dbReference type="UniPathway" id="UPA00626">
    <property type="reaction ID" value="UER00678"/>
</dbReference>
<name>A0A1I1EI19_9LACO</name>
<evidence type="ECO:0000256" key="4">
    <source>
        <dbReference type="ARBA" id="ARBA00013204"/>
    </source>
</evidence>
<reference evidence="10 11" key="1">
    <citation type="submission" date="2016-10" db="EMBL/GenBank/DDBJ databases">
        <authorList>
            <person name="de Groot N.N."/>
        </authorList>
    </citation>
    <scope>NUCLEOTIDE SEQUENCE [LARGE SCALE GENOMIC DNA]</scope>
    <source>
        <strain evidence="10 11">DSM 19113</strain>
    </source>
</reference>
<dbReference type="PANTHER" id="PTHR35524:SF1">
    <property type="entry name" value="ALPHA-ACETOLACTATE DECARBOXYLASE"/>
    <property type="match status" value="1"/>
</dbReference>
<dbReference type="PIRSF" id="PIRSF001332">
    <property type="entry name" value="Acetolac_decarb"/>
    <property type="match status" value="1"/>
</dbReference>
<evidence type="ECO:0000256" key="3">
    <source>
        <dbReference type="ARBA" id="ARBA00007106"/>
    </source>
</evidence>
<proteinExistence type="inferred from homology"/>
<dbReference type="GO" id="GO:0045151">
    <property type="term" value="P:acetoin biosynthetic process"/>
    <property type="evidence" value="ECO:0007669"/>
    <property type="project" value="UniProtKB-UniRule"/>
</dbReference>
<dbReference type="NCBIfam" id="TIGR01252">
    <property type="entry name" value="acetolac_decarb"/>
    <property type="match status" value="1"/>
</dbReference>
<evidence type="ECO:0000256" key="6">
    <source>
        <dbReference type="ARBA" id="ARBA00022793"/>
    </source>
</evidence>
<dbReference type="SUPFAM" id="SSF117856">
    <property type="entry name" value="AF0104/ALDC/Ptd012-like"/>
    <property type="match status" value="1"/>
</dbReference>
<evidence type="ECO:0000313" key="11">
    <source>
        <dbReference type="Proteomes" id="UP000199376"/>
    </source>
</evidence>
<organism evidence="10 11">
    <name type="scientific">Fructobacillus durionis</name>
    <dbReference type="NCBI Taxonomy" id="283737"/>
    <lineage>
        <taxon>Bacteria</taxon>
        <taxon>Bacillati</taxon>
        <taxon>Bacillota</taxon>
        <taxon>Bacilli</taxon>
        <taxon>Lactobacillales</taxon>
        <taxon>Lactobacillaceae</taxon>
        <taxon>Fructobacillus</taxon>
    </lineage>
</organism>
<dbReference type="PANTHER" id="PTHR35524">
    <property type="entry name" value="ALPHA-ACETOLACTATE DECARBOXYLASE"/>
    <property type="match status" value="1"/>
</dbReference>
<evidence type="ECO:0000313" key="10">
    <source>
        <dbReference type="EMBL" id="SFB86789.1"/>
    </source>
</evidence>
<keyword evidence="8 9" id="KW-0456">Lyase</keyword>
<evidence type="ECO:0000256" key="2">
    <source>
        <dbReference type="ARBA" id="ARBA00005170"/>
    </source>
</evidence>
<dbReference type="EC" id="4.1.1.5" evidence="4 9"/>
<keyword evidence="6 9" id="KW-0210">Decarboxylase</keyword>
<dbReference type="InterPro" id="IPR005128">
    <property type="entry name" value="Acetolactate_a_deCO2ase"/>
</dbReference>
<dbReference type="AlphaFoldDB" id="A0A1I1EI19"/>
<dbReference type="EMBL" id="FOLI01000001">
    <property type="protein sequence ID" value="SFB86789.1"/>
    <property type="molecule type" value="Genomic_DNA"/>
</dbReference>
<dbReference type="RefSeq" id="WP_091501661.1">
    <property type="nucleotide sequence ID" value="NZ_FOLI01000001.1"/>
</dbReference>
<keyword evidence="11" id="KW-1185">Reference proteome</keyword>
<comment type="catalytic activity">
    <reaction evidence="1 9">
        <text>(2S)-2-acetolactate + H(+) = (R)-acetoin + CO2</text>
        <dbReference type="Rhea" id="RHEA:21580"/>
        <dbReference type="ChEBI" id="CHEBI:15378"/>
        <dbReference type="ChEBI" id="CHEBI:15686"/>
        <dbReference type="ChEBI" id="CHEBI:16526"/>
        <dbReference type="ChEBI" id="CHEBI:58476"/>
        <dbReference type="EC" id="4.1.1.5"/>
    </reaction>
</comment>
<gene>
    <name evidence="10" type="ORF">SAMN05660453_0490</name>
</gene>
<dbReference type="STRING" id="283737.SAMN05660453_0490"/>
<dbReference type="CDD" id="cd17299">
    <property type="entry name" value="acetolactate_decarboxylase"/>
    <property type="match status" value="1"/>
</dbReference>
<dbReference type="OrthoDB" id="8612680at2"/>
<accession>A0A1I1EI19</accession>
<dbReference type="Proteomes" id="UP000199376">
    <property type="component" value="Unassembled WGS sequence"/>
</dbReference>
<protein>
    <recommendedName>
        <fullName evidence="5 9">Alpha-acetolactate decarboxylase</fullName>
        <ecNumber evidence="4 9">4.1.1.5</ecNumber>
    </recommendedName>
</protein>
<comment type="pathway">
    <text evidence="2 9">Polyol metabolism; (R,R)-butane-2,3-diol biosynthesis; (R,R)-butane-2,3-diol from pyruvate: step 2/3.</text>
</comment>
<evidence type="ECO:0000256" key="7">
    <source>
        <dbReference type="ARBA" id="ARBA00023061"/>
    </source>
</evidence>
<dbReference type="Gene3D" id="3.30.1330.80">
    <property type="entry name" value="Hypothetical protein, similar to alpha- acetolactate decarboxylase, domain 2"/>
    <property type="match status" value="2"/>
</dbReference>
<evidence type="ECO:0000256" key="1">
    <source>
        <dbReference type="ARBA" id="ARBA00001784"/>
    </source>
</evidence>
<comment type="similarity">
    <text evidence="3 9">Belongs to the alpha-acetolactate decarboxylase family.</text>
</comment>
<evidence type="ECO:0000256" key="8">
    <source>
        <dbReference type="ARBA" id="ARBA00023239"/>
    </source>
</evidence>
<evidence type="ECO:0000256" key="5">
    <source>
        <dbReference type="ARBA" id="ARBA00020164"/>
    </source>
</evidence>
<evidence type="ECO:0000256" key="9">
    <source>
        <dbReference type="PIRNR" id="PIRNR001332"/>
    </source>
</evidence>
<sequence>MKPLVQFGTMQMLVERLLDGFVSAKEMLESGNTGIGTGAGVDGELIMLDGVAYQVDVQGHVNRVADDFPIAFGDVHQADFKPFKHFENITLEDLSKEILKEVGTKNYFFAVKMTGEFAAVETRAAAKSEKPYPGLGAIAKTQRIFDRNDVKGTMVGYFTPHVYEGVGVAGFHQHFLSDELDFGGHVLGATLKSVDVELQLLSGLTINLPMDNEDYKNADLTDLSTLNDVIHAAESAD</sequence>
<dbReference type="Pfam" id="PF03306">
    <property type="entry name" value="AAL_decarboxy"/>
    <property type="match status" value="1"/>
</dbReference>